<comment type="caution">
    <text evidence="1">The sequence shown here is derived from an EMBL/GenBank/DDBJ whole genome shotgun (WGS) entry which is preliminary data.</text>
</comment>
<name>A0AAN7S3W3_MYCAM</name>
<evidence type="ECO:0000313" key="1">
    <source>
        <dbReference type="EMBL" id="KAK4817548.1"/>
    </source>
</evidence>
<keyword evidence="2" id="KW-1185">Reference proteome</keyword>
<organism evidence="1 2">
    <name type="scientific">Mycteria americana</name>
    <name type="common">Wood stork</name>
    <dbReference type="NCBI Taxonomy" id="33587"/>
    <lineage>
        <taxon>Eukaryota</taxon>
        <taxon>Metazoa</taxon>
        <taxon>Chordata</taxon>
        <taxon>Craniata</taxon>
        <taxon>Vertebrata</taxon>
        <taxon>Euteleostomi</taxon>
        <taxon>Archelosauria</taxon>
        <taxon>Archosauria</taxon>
        <taxon>Dinosauria</taxon>
        <taxon>Saurischia</taxon>
        <taxon>Theropoda</taxon>
        <taxon>Coelurosauria</taxon>
        <taxon>Aves</taxon>
        <taxon>Neognathae</taxon>
        <taxon>Neoaves</taxon>
        <taxon>Aequornithes</taxon>
        <taxon>Ciconiiformes</taxon>
        <taxon>Ciconiidae</taxon>
        <taxon>Mycteria</taxon>
    </lineage>
</organism>
<dbReference type="Proteomes" id="UP001333110">
    <property type="component" value="Unassembled WGS sequence"/>
</dbReference>
<proteinExistence type="predicted"/>
<protein>
    <submittedName>
        <fullName evidence="1">Uncharacterized protein</fullName>
    </submittedName>
</protein>
<gene>
    <name evidence="1" type="ORF">QYF61_019505</name>
</gene>
<reference evidence="1 2" key="1">
    <citation type="journal article" date="2023" name="J. Hered.">
        <title>Chromosome-level genome of the wood stork (Mycteria americana) provides insight into avian chromosome evolution.</title>
        <authorList>
            <person name="Flamio R. Jr."/>
            <person name="Ramstad K.M."/>
        </authorList>
    </citation>
    <scope>NUCLEOTIDE SEQUENCE [LARGE SCALE GENOMIC DNA]</scope>
    <source>
        <strain evidence="1">JAX WOST 10</strain>
    </source>
</reference>
<evidence type="ECO:0000313" key="2">
    <source>
        <dbReference type="Proteomes" id="UP001333110"/>
    </source>
</evidence>
<dbReference type="AlphaFoldDB" id="A0AAN7S3W3"/>
<accession>A0AAN7S3W3</accession>
<sequence>MHYENFFWCKGSLMPQHLGPQRLEVAGSGGVTQDCWKEAFVATFHSPSLLKLKPPYNLDATRQLHEELGLLPGLCQHHQLMEPTPVPMLDNPFSEIKFLNIQSKPPLAQLEAISSRPITCYLGEETNPHLATTSFQVVVESNKVSPQPPFLQAKQPQLPQPLLIRLLLQTLHQLRCPSLDTLQHLNVSLVVRGPKLNTVFEVRPHQCRVQGHDHFPTPAGHTVSDTSQDAIGFLGHLGMLLAHIQPAVNQHFQVLFHPAAFQPLFPKPVALHGVVVTQVQNLALGLVEPHTIDLGPSIQPVQSLPTLKQINTPTQLGVICKLTEGALNPFVQTIDKDIKQEWPQHRALGNTTCGWPPTGVNSIHRHSLGTAIQPVLHPAKSTPVQAMSSQFLQENAVGNRVKGFTEVKIDNIHSLSLIH</sequence>
<dbReference type="EMBL" id="JAUNZN010000008">
    <property type="protein sequence ID" value="KAK4817548.1"/>
    <property type="molecule type" value="Genomic_DNA"/>
</dbReference>